<feature type="transmembrane region" description="Helical" evidence="1">
    <location>
        <begin position="17"/>
        <end position="39"/>
    </location>
</feature>
<accession>A0A6C0FA63</accession>
<keyword evidence="1" id="KW-0812">Transmembrane</keyword>
<name>A0A6C0FA63_9ZZZZ</name>
<sequence length="208" mass="22968">MEPAVGASIDILQPSNLLVFMVFYSPIIVSISILIFTFIIQSFKGFIYLGFMFAVSILREFLYYAAGGQEPKPESPICSAIDFSGHGNNTYSSFMLSFTLMYLCFPMFINNSMNWMLFGGLVAYLAADVAVRMISKCSTSVSMIFMNIVGGLILGLGVVSTMSAGGSSKYLMFNDVQSNKVVCTRPKKQQFKCAVYKNGELIRNKVIN</sequence>
<evidence type="ECO:0000313" key="2">
    <source>
        <dbReference type="EMBL" id="QHT38756.1"/>
    </source>
</evidence>
<dbReference type="AlphaFoldDB" id="A0A6C0FA63"/>
<dbReference type="EMBL" id="MN738833">
    <property type="protein sequence ID" value="QHT38756.1"/>
    <property type="molecule type" value="Genomic_DNA"/>
</dbReference>
<feature type="transmembrane region" description="Helical" evidence="1">
    <location>
        <begin position="116"/>
        <end position="135"/>
    </location>
</feature>
<organism evidence="2">
    <name type="scientific">viral metagenome</name>
    <dbReference type="NCBI Taxonomy" id="1070528"/>
    <lineage>
        <taxon>unclassified sequences</taxon>
        <taxon>metagenomes</taxon>
        <taxon>organismal metagenomes</taxon>
    </lineage>
</organism>
<feature type="transmembrane region" description="Helical" evidence="1">
    <location>
        <begin position="46"/>
        <end position="66"/>
    </location>
</feature>
<reference evidence="2" key="1">
    <citation type="journal article" date="2020" name="Nature">
        <title>Giant virus diversity and host interactions through global metagenomics.</title>
        <authorList>
            <person name="Schulz F."/>
            <person name="Roux S."/>
            <person name="Paez-Espino D."/>
            <person name="Jungbluth S."/>
            <person name="Walsh D.A."/>
            <person name="Denef V.J."/>
            <person name="McMahon K.D."/>
            <person name="Konstantinidis K.T."/>
            <person name="Eloe-Fadrosh E.A."/>
            <person name="Kyrpides N.C."/>
            <person name="Woyke T."/>
        </authorList>
    </citation>
    <scope>NUCLEOTIDE SEQUENCE</scope>
    <source>
        <strain evidence="2">GVMAG-S-ERX556106-38</strain>
    </source>
</reference>
<proteinExistence type="predicted"/>
<evidence type="ECO:0000256" key="1">
    <source>
        <dbReference type="SAM" id="Phobius"/>
    </source>
</evidence>
<evidence type="ECO:0008006" key="3">
    <source>
        <dbReference type="Google" id="ProtNLM"/>
    </source>
</evidence>
<feature type="transmembrane region" description="Helical" evidence="1">
    <location>
        <begin position="141"/>
        <end position="162"/>
    </location>
</feature>
<keyword evidence="1" id="KW-0472">Membrane</keyword>
<protein>
    <recommendedName>
        <fullName evidence="3">Phosphatidic acid phosphatase type 2/haloperoxidase domain-containing protein</fullName>
    </recommendedName>
</protein>
<keyword evidence="1" id="KW-1133">Transmembrane helix</keyword>